<dbReference type="InterPro" id="IPR001752">
    <property type="entry name" value="Kinesin_motor_dom"/>
</dbReference>
<organism evidence="6 7">
    <name type="scientific">Ditylenchus destructor</name>
    <dbReference type="NCBI Taxonomy" id="166010"/>
    <lineage>
        <taxon>Eukaryota</taxon>
        <taxon>Metazoa</taxon>
        <taxon>Ecdysozoa</taxon>
        <taxon>Nematoda</taxon>
        <taxon>Chromadorea</taxon>
        <taxon>Rhabditida</taxon>
        <taxon>Tylenchina</taxon>
        <taxon>Tylenchomorpha</taxon>
        <taxon>Sphaerularioidea</taxon>
        <taxon>Anguinidae</taxon>
        <taxon>Anguininae</taxon>
        <taxon>Ditylenchus</taxon>
    </lineage>
</organism>
<dbReference type="PROSITE" id="PS00411">
    <property type="entry name" value="KINESIN_MOTOR_1"/>
    <property type="match status" value="1"/>
</dbReference>
<dbReference type="Gene3D" id="3.40.850.10">
    <property type="entry name" value="Kinesin motor domain"/>
    <property type="match status" value="1"/>
</dbReference>
<keyword evidence="4" id="KW-0493">Microtubule</keyword>
<gene>
    <name evidence="6" type="ORF">DdX_13404</name>
</gene>
<dbReference type="GO" id="GO:0003777">
    <property type="term" value="F:microtubule motor activity"/>
    <property type="evidence" value="ECO:0007669"/>
    <property type="project" value="InterPro"/>
</dbReference>
<dbReference type="Pfam" id="PF00225">
    <property type="entry name" value="Kinesin"/>
    <property type="match status" value="1"/>
</dbReference>
<evidence type="ECO:0000313" key="6">
    <source>
        <dbReference type="EMBL" id="KAI1705791.1"/>
    </source>
</evidence>
<comment type="caution">
    <text evidence="6">The sequence shown here is derived from an EMBL/GenBank/DDBJ whole genome shotgun (WGS) entry which is preliminary data.</text>
</comment>
<sequence>MGILWIGHGRKGNLALVTFEDIWPIVIVEMIDGDAVIVAVRVRPFSERERYRNAECIIEMSDDGKSTTIKDPNNNDTSKSFTFDHSYWSHDGFEIEHNGYLRAISKKYADQKRIFDNLGQGVVDNAWKGYNCCLFAYGQTGSGKSYSIVGFRENKGIVPLVCEELFERIEHLKVKGDGFQQPQEFQVSISMMEIYCEKVRDLLNPKHNRKGGLKVRENPKTGFYVEGLSSYLVSSYKEIEQKVNEGTRVRTIAATNMNETSSRAHTIVKIQFNQRTPKSGGGSIIKSSEINLVDLAGSERQKSAGSEGERFKEGIIINKSLMTLGRVMKSLHEKQINKSRNIQIPYRDSVLTCLLKNALGGNSKTIMVDYP</sequence>
<dbReference type="GO" id="GO:0008017">
    <property type="term" value="F:microtubule binding"/>
    <property type="evidence" value="ECO:0007669"/>
    <property type="project" value="InterPro"/>
</dbReference>
<dbReference type="GO" id="GO:0005874">
    <property type="term" value="C:microtubule"/>
    <property type="evidence" value="ECO:0007669"/>
    <property type="project" value="UniProtKB-KW"/>
</dbReference>
<dbReference type="PROSITE" id="PS50067">
    <property type="entry name" value="KINESIN_MOTOR_2"/>
    <property type="match status" value="1"/>
</dbReference>
<keyword evidence="7" id="KW-1185">Reference proteome</keyword>
<evidence type="ECO:0000313" key="7">
    <source>
        <dbReference type="Proteomes" id="UP001201812"/>
    </source>
</evidence>
<dbReference type="PANTHER" id="PTHR47117">
    <property type="entry name" value="STAR-RELATED LIPID TRANSFER PROTEIN 9"/>
    <property type="match status" value="1"/>
</dbReference>
<reference evidence="6" key="1">
    <citation type="submission" date="2022-01" db="EMBL/GenBank/DDBJ databases">
        <title>Genome Sequence Resource for Two Populations of Ditylenchus destructor, the Migratory Endoparasitic Phytonematode.</title>
        <authorList>
            <person name="Zhang H."/>
            <person name="Lin R."/>
            <person name="Xie B."/>
        </authorList>
    </citation>
    <scope>NUCLEOTIDE SEQUENCE</scope>
    <source>
        <strain evidence="6">BazhouSP</strain>
    </source>
</reference>
<dbReference type="GO" id="GO:0005524">
    <property type="term" value="F:ATP binding"/>
    <property type="evidence" value="ECO:0007669"/>
    <property type="project" value="UniProtKB-UniRule"/>
</dbReference>
<feature type="domain" description="Kinesin motor" evidence="5">
    <location>
        <begin position="35"/>
        <end position="371"/>
    </location>
</feature>
<dbReference type="SMART" id="SM00129">
    <property type="entry name" value="KISc"/>
    <property type="match status" value="1"/>
</dbReference>
<proteinExistence type="inferred from homology"/>
<accession>A0AAD4MW65</accession>
<dbReference type="InterPro" id="IPR036961">
    <property type="entry name" value="Kinesin_motor_dom_sf"/>
</dbReference>
<dbReference type="InterPro" id="IPR027417">
    <property type="entry name" value="P-loop_NTPase"/>
</dbReference>
<comment type="similarity">
    <text evidence="3 4">Belongs to the TRAFAC class myosin-kinesin ATPase superfamily. Kinesin family.</text>
</comment>
<evidence type="ECO:0000259" key="5">
    <source>
        <dbReference type="PROSITE" id="PS50067"/>
    </source>
</evidence>
<evidence type="ECO:0000256" key="2">
    <source>
        <dbReference type="ARBA" id="ARBA00022840"/>
    </source>
</evidence>
<dbReference type="EMBL" id="JAKKPZ010000053">
    <property type="protein sequence ID" value="KAI1705791.1"/>
    <property type="molecule type" value="Genomic_DNA"/>
</dbReference>
<feature type="binding site" evidence="3">
    <location>
        <begin position="138"/>
        <end position="145"/>
    </location>
    <ligand>
        <name>ATP</name>
        <dbReference type="ChEBI" id="CHEBI:30616"/>
    </ligand>
</feature>
<evidence type="ECO:0000256" key="1">
    <source>
        <dbReference type="ARBA" id="ARBA00022741"/>
    </source>
</evidence>
<evidence type="ECO:0000256" key="4">
    <source>
        <dbReference type="RuleBase" id="RU000394"/>
    </source>
</evidence>
<dbReference type="InterPro" id="IPR019821">
    <property type="entry name" value="Kinesin_motor_CS"/>
</dbReference>
<dbReference type="SUPFAM" id="SSF52540">
    <property type="entry name" value="P-loop containing nucleoside triphosphate hydrolases"/>
    <property type="match status" value="1"/>
</dbReference>
<protein>
    <recommendedName>
        <fullName evidence="4">Kinesin-like protein</fullName>
    </recommendedName>
</protein>
<keyword evidence="2 3" id="KW-0067">ATP-binding</keyword>
<keyword evidence="1 3" id="KW-0547">Nucleotide-binding</keyword>
<dbReference type="PRINTS" id="PR00380">
    <property type="entry name" value="KINESINHEAVY"/>
</dbReference>
<evidence type="ECO:0000256" key="3">
    <source>
        <dbReference type="PROSITE-ProRule" id="PRU00283"/>
    </source>
</evidence>
<dbReference type="GO" id="GO:0007018">
    <property type="term" value="P:microtubule-based movement"/>
    <property type="evidence" value="ECO:0007669"/>
    <property type="project" value="InterPro"/>
</dbReference>
<dbReference type="FunFam" id="3.40.850.10:FF:000063">
    <property type="entry name" value="Kinesin-like protein"/>
    <property type="match status" value="1"/>
</dbReference>
<dbReference type="AlphaFoldDB" id="A0AAD4MW65"/>
<dbReference type="Proteomes" id="UP001201812">
    <property type="component" value="Unassembled WGS sequence"/>
</dbReference>
<keyword evidence="3 4" id="KW-0505">Motor protein</keyword>
<name>A0AAD4MW65_9BILA</name>